<dbReference type="PANTHER" id="PTHR11851:SF49">
    <property type="entry name" value="MITOCHONDRIAL-PROCESSING PEPTIDASE SUBUNIT ALPHA"/>
    <property type="match status" value="1"/>
</dbReference>
<dbReference type="Gene3D" id="3.30.830.10">
    <property type="entry name" value="Metalloenzyme, LuxS/M16 peptidase-like"/>
    <property type="match status" value="1"/>
</dbReference>
<name>M3THL9_GORML</name>
<protein>
    <submittedName>
        <fullName evidence="3">Peptidase M16 family protein</fullName>
    </submittedName>
</protein>
<evidence type="ECO:0000313" key="4">
    <source>
        <dbReference type="Proteomes" id="UP000035009"/>
    </source>
</evidence>
<proteinExistence type="inferred from homology"/>
<evidence type="ECO:0000259" key="2">
    <source>
        <dbReference type="Pfam" id="PF00675"/>
    </source>
</evidence>
<keyword evidence="4" id="KW-1185">Reference proteome</keyword>
<dbReference type="InterPro" id="IPR011249">
    <property type="entry name" value="Metalloenz_LuxS/M16"/>
</dbReference>
<dbReference type="eggNOG" id="COG0612">
    <property type="taxonomic scope" value="Bacteria"/>
</dbReference>
<organism evidence="3 4">
    <name type="scientific">Gordonia malaquae NBRC 108250</name>
    <dbReference type="NCBI Taxonomy" id="1223542"/>
    <lineage>
        <taxon>Bacteria</taxon>
        <taxon>Bacillati</taxon>
        <taxon>Actinomycetota</taxon>
        <taxon>Actinomycetes</taxon>
        <taxon>Mycobacteriales</taxon>
        <taxon>Gordoniaceae</taxon>
        <taxon>Gordonia</taxon>
    </lineage>
</organism>
<dbReference type="SUPFAM" id="SSF63411">
    <property type="entry name" value="LuxS/MPP-like metallohydrolase"/>
    <property type="match status" value="1"/>
</dbReference>
<comment type="caution">
    <text evidence="3">The sequence shown here is derived from an EMBL/GenBank/DDBJ whole genome shotgun (WGS) entry which is preliminary data.</text>
</comment>
<comment type="similarity">
    <text evidence="1">Belongs to the peptidase M16 family.</text>
</comment>
<dbReference type="GO" id="GO:0046872">
    <property type="term" value="F:metal ion binding"/>
    <property type="evidence" value="ECO:0007669"/>
    <property type="project" value="InterPro"/>
</dbReference>
<dbReference type="InterPro" id="IPR011765">
    <property type="entry name" value="Pept_M16_N"/>
</dbReference>
<dbReference type="STRING" id="410332.SAMN04488550_4447"/>
<evidence type="ECO:0000256" key="1">
    <source>
        <dbReference type="ARBA" id="ARBA00007261"/>
    </source>
</evidence>
<dbReference type="Pfam" id="PF00675">
    <property type="entry name" value="Peptidase_M16"/>
    <property type="match status" value="1"/>
</dbReference>
<sequence length="379" mass="38741">MVRSGHGGLRVVAESRDVGSVAISVCVGVGYRSDPVGADGLAHLTEHTMYHGGLGKTTHARALAAVGGMYGANTLPDTTEFFCAAPASSIDDVLRLEAERVARPRFDDADLARERDVVRHEIDTVAAGHSSPDPAWTDQLQAHGLSPELTRDGFGSGDGFDSLDAASVGAFHARHYGAGGTVIGVVGPGPADILAARVLTAFADLPDGGADRQTVAEAPRRAALTSRRITGGEVVAASVLAPEGVTETAAHMVLGLMLAEHRLATTVGRHGPFTADAPDIVAVRSAAADRAGARDGLVSALTAVVDGVGGASMLDRARMRARLLHGGAHQVPVARARSSARGLLLAGSPGREDHLASALARVDENAVAAAASDLLGAFR</sequence>
<reference evidence="3 4" key="1">
    <citation type="submission" date="2013-02" db="EMBL/GenBank/DDBJ databases">
        <title>Whole genome shotgun sequence of Gordonia malaquae NBRC 108250.</title>
        <authorList>
            <person name="Yoshida I."/>
            <person name="Hosoyama A."/>
            <person name="Tsuchikane K."/>
            <person name="Ando Y."/>
            <person name="Baba S."/>
            <person name="Ohji S."/>
            <person name="Hamada M."/>
            <person name="Tamura T."/>
            <person name="Yamazoe A."/>
            <person name="Yamazaki S."/>
            <person name="Fujita N."/>
        </authorList>
    </citation>
    <scope>NUCLEOTIDE SEQUENCE [LARGE SCALE GENOMIC DNA]</scope>
    <source>
        <strain evidence="3 4">NBRC 108250</strain>
    </source>
</reference>
<evidence type="ECO:0000313" key="3">
    <source>
        <dbReference type="EMBL" id="GAC80996.1"/>
    </source>
</evidence>
<dbReference type="Proteomes" id="UP000035009">
    <property type="component" value="Unassembled WGS sequence"/>
</dbReference>
<dbReference type="EMBL" id="BAOP01000025">
    <property type="protein sequence ID" value="GAC80996.1"/>
    <property type="molecule type" value="Genomic_DNA"/>
</dbReference>
<feature type="domain" description="Peptidase M16 N-terminal" evidence="2">
    <location>
        <begin position="11"/>
        <end position="139"/>
    </location>
</feature>
<accession>M3THL9</accession>
<dbReference type="AlphaFoldDB" id="M3THL9"/>
<gene>
    <name evidence="3" type="ORF">GM1_025_00440</name>
</gene>
<dbReference type="InterPro" id="IPR050361">
    <property type="entry name" value="MPP/UQCRC_Complex"/>
</dbReference>
<dbReference type="PANTHER" id="PTHR11851">
    <property type="entry name" value="METALLOPROTEASE"/>
    <property type="match status" value="1"/>
</dbReference>